<accession>A0AA39U7W1</accession>
<dbReference type="AlphaFoldDB" id="A0AA39U7W1"/>
<evidence type="ECO:0000313" key="3">
    <source>
        <dbReference type="Proteomes" id="UP001174934"/>
    </source>
</evidence>
<sequence length="286" mass="31222">MQTIGYGIHYYRTLLTIETESVLTIGGSCRCYLSPPRTWVRIRPKAEGPKRTGPATPVTLAQKRKHARKPPISQVISTGYLPSLPAAPTPPCDAQVLSTLQAGEILYIHDDQGLQRLEKVTAGPISRQGGIQPRIRIPKRVHQCRNATRTSPMGDSARHVDGSSGRFQGPEGVQEPFIPHDAPPLQFNLAYPDMTPRASPPPQSDAVTDRMGEQAASRHVQFSTIWPGRLALNVVQAKIAERTPQFPQFPQTPNSAGSGRVGSSHVRFVEPMAAMLSRPLKVVLGI</sequence>
<feature type="region of interest" description="Disordered" evidence="1">
    <location>
        <begin position="46"/>
        <end position="69"/>
    </location>
</feature>
<evidence type="ECO:0000256" key="1">
    <source>
        <dbReference type="SAM" id="MobiDB-lite"/>
    </source>
</evidence>
<reference evidence="2" key="1">
    <citation type="submission" date="2023-06" db="EMBL/GenBank/DDBJ databases">
        <title>Genome-scale phylogeny and comparative genomics of the fungal order Sordariales.</title>
        <authorList>
            <consortium name="Lawrence Berkeley National Laboratory"/>
            <person name="Hensen N."/>
            <person name="Bonometti L."/>
            <person name="Westerberg I."/>
            <person name="Brannstrom I.O."/>
            <person name="Guillou S."/>
            <person name="Cros-Aarteil S."/>
            <person name="Calhoun S."/>
            <person name="Haridas S."/>
            <person name="Kuo A."/>
            <person name="Mondo S."/>
            <person name="Pangilinan J."/>
            <person name="Riley R."/>
            <person name="LaButti K."/>
            <person name="Andreopoulos B."/>
            <person name="Lipzen A."/>
            <person name="Chen C."/>
            <person name="Yanf M."/>
            <person name="Daum C."/>
            <person name="Ng V."/>
            <person name="Clum A."/>
            <person name="Steindorff A."/>
            <person name="Ohm R."/>
            <person name="Martin F."/>
            <person name="Silar P."/>
            <person name="Natvig D."/>
            <person name="Lalanne C."/>
            <person name="Gautier V."/>
            <person name="Ament-velasquez S.L."/>
            <person name="Kruys A."/>
            <person name="Hutchinson M.I."/>
            <person name="Powell A.J."/>
            <person name="Barry K."/>
            <person name="Miller A.N."/>
            <person name="Grigoriev I.V."/>
            <person name="Debuchy R."/>
            <person name="Gladieux P."/>
            <person name="Thoren M.H."/>
            <person name="Johannesson H."/>
        </authorList>
    </citation>
    <scope>NUCLEOTIDE SEQUENCE</scope>
    <source>
        <strain evidence="2">SMH3391-2</strain>
    </source>
</reference>
<protein>
    <submittedName>
        <fullName evidence="2">Uncharacterized protein</fullName>
    </submittedName>
</protein>
<keyword evidence="3" id="KW-1185">Reference proteome</keyword>
<dbReference type="Proteomes" id="UP001174934">
    <property type="component" value="Unassembled WGS sequence"/>
</dbReference>
<proteinExistence type="predicted"/>
<gene>
    <name evidence="2" type="ORF">B0T17DRAFT_602602</name>
</gene>
<evidence type="ECO:0000313" key="2">
    <source>
        <dbReference type="EMBL" id="KAK0613005.1"/>
    </source>
</evidence>
<organism evidence="2 3">
    <name type="scientific">Bombardia bombarda</name>
    <dbReference type="NCBI Taxonomy" id="252184"/>
    <lineage>
        <taxon>Eukaryota</taxon>
        <taxon>Fungi</taxon>
        <taxon>Dikarya</taxon>
        <taxon>Ascomycota</taxon>
        <taxon>Pezizomycotina</taxon>
        <taxon>Sordariomycetes</taxon>
        <taxon>Sordariomycetidae</taxon>
        <taxon>Sordariales</taxon>
        <taxon>Lasiosphaeriaceae</taxon>
        <taxon>Bombardia</taxon>
    </lineage>
</organism>
<dbReference type="EMBL" id="JAULSR010000008">
    <property type="protein sequence ID" value="KAK0613005.1"/>
    <property type="molecule type" value="Genomic_DNA"/>
</dbReference>
<comment type="caution">
    <text evidence="2">The sequence shown here is derived from an EMBL/GenBank/DDBJ whole genome shotgun (WGS) entry which is preliminary data.</text>
</comment>
<name>A0AA39U7W1_9PEZI</name>